<dbReference type="EnsemblPlants" id="Zm00001eb227900_T001">
    <property type="protein sequence ID" value="Zm00001eb227900_P001"/>
    <property type="gene ID" value="Zm00001eb227900"/>
</dbReference>
<dbReference type="Gramene" id="Zm00001eb227900_T001">
    <property type="protein sequence ID" value="Zm00001eb227900_P001"/>
    <property type="gene ID" value="Zm00001eb227900"/>
</dbReference>
<dbReference type="Proteomes" id="UP000007305">
    <property type="component" value="Chromosome 5"/>
</dbReference>
<keyword evidence="3" id="KW-1185">Reference proteome</keyword>
<evidence type="ECO:0000313" key="2">
    <source>
        <dbReference type="EnsemblPlants" id="Zm00001eb227900_P001"/>
    </source>
</evidence>
<feature type="compositionally biased region" description="Low complexity" evidence="1">
    <location>
        <begin position="58"/>
        <end position="87"/>
    </location>
</feature>
<dbReference type="AlphaFoldDB" id="A0A804PD36"/>
<proteinExistence type="predicted"/>
<organism evidence="2 3">
    <name type="scientific">Zea mays</name>
    <name type="common">Maize</name>
    <dbReference type="NCBI Taxonomy" id="4577"/>
    <lineage>
        <taxon>Eukaryota</taxon>
        <taxon>Viridiplantae</taxon>
        <taxon>Streptophyta</taxon>
        <taxon>Embryophyta</taxon>
        <taxon>Tracheophyta</taxon>
        <taxon>Spermatophyta</taxon>
        <taxon>Magnoliopsida</taxon>
        <taxon>Liliopsida</taxon>
        <taxon>Poales</taxon>
        <taxon>Poaceae</taxon>
        <taxon>PACMAD clade</taxon>
        <taxon>Panicoideae</taxon>
        <taxon>Andropogonodae</taxon>
        <taxon>Andropogoneae</taxon>
        <taxon>Tripsacinae</taxon>
        <taxon>Zea</taxon>
    </lineage>
</organism>
<dbReference type="InParanoid" id="A0A804PD36"/>
<name>A0A804PD36_MAIZE</name>
<reference evidence="3" key="1">
    <citation type="journal article" date="2009" name="Science">
        <title>The B73 maize genome: complexity, diversity, and dynamics.</title>
        <authorList>
            <person name="Schnable P.S."/>
            <person name="Ware D."/>
            <person name="Fulton R.S."/>
            <person name="Stein J.C."/>
            <person name="Wei F."/>
            <person name="Pasternak S."/>
            <person name="Liang C."/>
            <person name="Zhang J."/>
            <person name="Fulton L."/>
            <person name="Graves T.A."/>
            <person name="Minx P."/>
            <person name="Reily A.D."/>
            <person name="Courtney L."/>
            <person name="Kruchowski S.S."/>
            <person name="Tomlinson C."/>
            <person name="Strong C."/>
            <person name="Delehaunty K."/>
            <person name="Fronick C."/>
            <person name="Courtney B."/>
            <person name="Rock S.M."/>
            <person name="Belter E."/>
            <person name="Du F."/>
            <person name="Kim K."/>
            <person name="Abbott R.M."/>
            <person name="Cotton M."/>
            <person name="Levy A."/>
            <person name="Marchetto P."/>
            <person name="Ochoa K."/>
            <person name="Jackson S.M."/>
            <person name="Gillam B."/>
            <person name="Chen W."/>
            <person name="Yan L."/>
            <person name="Higginbotham J."/>
            <person name="Cardenas M."/>
            <person name="Waligorski J."/>
            <person name="Applebaum E."/>
            <person name="Phelps L."/>
            <person name="Falcone J."/>
            <person name="Kanchi K."/>
            <person name="Thane T."/>
            <person name="Scimone A."/>
            <person name="Thane N."/>
            <person name="Henke J."/>
            <person name="Wang T."/>
            <person name="Ruppert J."/>
            <person name="Shah N."/>
            <person name="Rotter K."/>
            <person name="Hodges J."/>
            <person name="Ingenthron E."/>
            <person name="Cordes M."/>
            <person name="Kohlberg S."/>
            <person name="Sgro J."/>
            <person name="Delgado B."/>
            <person name="Mead K."/>
            <person name="Chinwalla A."/>
            <person name="Leonard S."/>
            <person name="Crouse K."/>
            <person name="Collura K."/>
            <person name="Kudrna D."/>
            <person name="Currie J."/>
            <person name="He R."/>
            <person name="Angelova A."/>
            <person name="Rajasekar S."/>
            <person name="Mueller T."/>
            <person name="Lomeli R."/>
            <person name="Scara G."/>
            <person name="Ko A."/>
            <person name="Delaney K."/>
            <person name="Wissotski M."/>
            <person name="Lopez G."/>
            <person name="Campos D."/>
            <person name="Braidotti M."/>
            <person name="Ashley E."/>
            <person name="Golser W."/>
            <person name="Kim H."/>
            <person name="Lee S."/>
            <person name="Lin J."/>
            <person name="Dujmic Z."/>
            <person name="Kim W."/>
            <person name="Talag J."/>
            <person name="Zuccolo A."/>
            <person name="Fan C."/>
            <person name="Sebastian A."/>
            <person name="Kramer M."/>
            <person name="Spiegel L."/>
            <person name="Nascimento L."/>
            <person name="Zutavern T."/>
            <person name="Miller B."/>
            <person name="Ambroise C."/>
            <person name="Muller S."/>
            <person name="Spooner W."/>
            <person name="Narechania A."/>
            <person name="Ren L."/>
            <person name="Wei S."/>
            <person name="Kumari S."/>
            <person name="Faga B."/>
            <person name="Levy M.J."/>
            <person name="McMahan L."/>
            <person name="Van Buren P."/>
            <person name="Vaughn M.W."/>
            <person name="Ying K."/>
            <person name="Yeh C.-T."/>
            <person name="Emrich S.J."/>
            <person name="Jia Y."/>
            <person name="Kalyanaraman A."/>
            <person name="Hsia A.-P."/>
            <person name="Barbazuk W.B."/>
            <person name="Baucom R.S."/>
            <person name="Brutnell T.P."/>
            <person name="Carpita N.C."/>
            <person name="Chaparro C."/>
            <person name="Chia J.-M."/>
            <person name="Deragon J.-M."/>
            <person name="Estill J.C."/>
            <person name="Fu Y."/>
            <person name="Jeddeloh J.A."/>
            <person name="Han Y."/>
            <person name="Lee H."/>
            <person name="Li P."/>
            <person name="Lisch D.R."/>
            <person name="Liu S."/>
            <person name="Liu Z."/>
            <person name="Nagel D.H."/>
            <person name="McCann M.C."/>
            <person name="SanMiguel P."/>
            <person name="Myers A.M."/>
            <person name="Nettleton D."/>
            <person name="Nguyen J."/>
            <person name="Penning B.W."/>
            <person name="Ponnala L."/>
            <person name="Schneider K.L."/>
            <person name="Schwartz D.C."/>
            <person name="Sharma A."/>
            <person name="Soderlund C."/>
            <person name="Springer N.M."/>
            <person name="Sun Q."/>
            <person name="Wang H."/>
            <person name="Waterman M."/>
            <person name="Westerman R."/>
            <person name="Wolfgruber T.K."/>
            <person name="Yang L."/>
            <person name="Yu Y."/>
            <person name="Zhang L."/>
            <person name="Zhou S."/>
            <person name="Zhu Q."/>
            <person name="Bennetzen J.L."/>
            <person name="Dawe R.K."/>
            <person name="Jiang J."/>
            <person name="Jiang N."/>
            <person name="Presting G.G."/>
            <person name="Wessler S.R."/>
            <person name="Aluru S."/>
            <person name="Martienssen R.A."/>
            <person name="Clifton S.W."/>
            <person name="McCombie W.R."/>
            <person name="Wing R.A."/>
            <person name="Wilson R.K."/>
        </authorList>
    </citation>
    <scope>NUCLEOTIDE SEQUENCE [LARGE SCALE GENOMIC DNA]</scope>
    <source>
        <strain evidence="3">cv. B73</strain>
    </source>
</reference>
<protein>
    <submittedName>
        <fullName evidence="2">Uncharacterized protein</fullName>
    </submittedName>
</protein>
<feature type="region of interest" description="Disordered" evidence="1">
    <location>
        <begin position="33"/>
        <end position="108"/>
    </location>
</feature>
<evidence type="ECO:0000256" key="1">
    <source>
        <dbReference type="SAM" id="MobiDB-lite"/>
    </source>
</evidence>
<reference evidence="2" key="3">
    <citation type="submission" date="2021-05" db="UniProtKB">
        <authorList>
            <consortium name="EnsemblPlants"/>
        </authorList>
    </citation>
    <scope>IDENTIFICATION</scope>
    <source>
        <strain evidence="2">cv. B73</strain>
    </source>
</reference>
<accession>A0A804PD36</accession>
<sequence>MQPPRDPITARAIPGVDASSTAVVATAPTEVPLAWPPTSSLSVGARSRPSAPPRRDPPTLLTRAPRPLPSTLTPARRSATSAAYARSVVPPLRPYSSRSSSASSSAFPAMPPRVIAHQRHRVGLTRDRHGSGLGVWFSLQQLEANRKTL</sequence>
<evidence type="ECO:0000313" key="3">
    <source>
        <dbReference type="Proteomes" id="UP000007305"/>
    </source>
</evidence>
<feature type="compositionally biased region" description="Low complexity" evidence="1">
    <location>
        <begin position="94"/>
        <end position="108"/>
    </location>
</feature>
<reference evidence="2" key="2">
    <citation type="submission" date="2019-07" db="EMBL/GenBank/DDBJ databases">
        <authorList>
            <person name="Seetharam A."/>
            <person name="Woodhouse M."/>
            <person name="Cannon E."/>
        </authorList>
    </citation>
    <scope>NUCLEOTIDE SEQUENCE [LARGE SCALE GENOMIC DNA]</scope>
    <source>
        <strain evidence="2">cv. B73</strain>
    </source>
</reference>